<proteinExistence type="predicted"/>
<evidence type="ECO:0000313" key="1">
    <source>
        <dbReference type="EMBL" id="RFZ76441.1"/>
    </source>
</evidence>
<reference evidence="1 2" key="1">
    <citation type="submission" date="2018-07" db="EMBL/GenBank/DDBJ databases">
        <title>New species, Clostridium PI-S10-A1B.</title>
        <authorList>
            <person name="Krishna G."/>
            <person name="Summeta K."/>
            <person name="Shikha S."/>
            <person name="Prabhu P.B."/>
            <person name="Suresh K."/>
        </authorList>
    </citation>
    <scope>NUCLEOTIDE SEQUENCE [LARGE SCALE GENOMIC DNA]</scope>
    <source>
        <strain evidence="1 2">PI-S10-A1B</strain>
    </source>
</reference>
<comment type="caution">
    <text evidence="1">The sequence shown here is derived from an EMBL/GenBank/DDBJ whole genome shotgun (WGS) entry which is preliminary data.</text>
</comment>
<protein>
    <submittedName>
        <fullName evidence="1">Uncharacterized protein</fullName>
    </submittedName>
</protein>
<dbReference type="Proteomes" id="UP000260680">
    <property type="component" value="Unassembled WGS sequence"/>
</dbReference>
<dbReference type="EMBL" id="QOHO01000086">
    <property type="protein sequence ID" value="RFZ76441.1"/>
    <property type="molecule type" value="Genomic_DNA"/>
</dbReference>
<name>A0A3E2N6B6_9FIRM</name>
<accession>A0A3E2N6B6</accession>
<dbReference type="AlphaFoldDB" id="A0A3E2N6B6"/>
<gene>
    <name evidence="1" type="ORF">DS742_23515</name>
</gene>
<sequence length="71" mass="8149">MKIMPIYDLRNKDEVALLMKRLDDDIVDSIEGLPDSMILLVPEKACPTMTLQDLKEKLSDKRRIKYGVVAD</sequence>
<dbReference type="RefSeq" id="WP_117419395.1">
    <property type="nucleotide sequence ID" value="NZ_QOHO01000086.1"/>
</dbReference>
<evidence type="ECO:0000313" key="2">
    <source>
        <dbReference type="Proteomes" id="UP000260680"/>
    </source>
</evidence>
<organism evidence="1 2">
    <name type="scientific">Lacrimispora amygdalina</name>
    <dbReference type="NCBI Taxonomy" id="253257"/>
    <lineage>
        <taxon>Bacteria</taxon>
        <taxon>Bacillati</taxon>
        <taxon>Bacillota</taxon>
        <taxon>Clostridia</taxon>
        <taxon>Lachnospirales</taxon>
        <taxon>Lachnospiraceae</taxon>
        <taxon>Lacrimispora</taxon>
    </lineage>
</organism>